<dbReference type="Pfam" id="PF00912">
    <property type="entry name" value="Transgly"/>
    <property type="match status" value="1"/>
</dbReference>
<organism evidence="2 3">
    <name type="scientific">Hymenobacter volaticus</name>
    <dbReference type="NCBI Taxonomy" id="2932254"/>
    <lineage>
        <taxon>Bacteria</taxon>
        <taxon>Pseudomonadati</taxon>
        <taxon>Bacteroidota</taxon>
        <taxon>Cytophagia</taxon>
        <taxon>Cytophagales</taxon>
        <taxon>Hymenobacteraceae</taxon>
        <taxon>Hymenobacter</taxon>
    </lineage>
</organism>
<gene>
    <name evidence="2" type="ORF">MUN86_03995</name>
</gene>
<keyword evidence="3" id="KW-1185">Reference proteome</keyword>
<dbReference type="Proteomes" id="UP000830401">
    <property type="component" value="Chromosome"/>
</dbReference>
<evidence type="ECO:0000313" key="3">
    <source>
        <dbReference type="Proteomes" id="UP000830401"/>
    </source>
</evidence>
<name>A0ABY4G871_9BACT</name>
<dbReference type="Gene3D" id="1.10.3810.10">
    <property type="entry name" value="Biosynthetic peptidoglycan transglycosylase-like"/>
    <property type="match status" value="1"/>
</dbReference>
<dbReference type="InterPro" id="IPR023346">
    <property type="entry name" value="Lysozyme-like_dom_sf"/>
</dbReference>
<reference evidence="2" key="1">
    <citation type="submission" date="2022-04" db="EMBL/GenBank/DDBJ databases">
        <title>Hymenobacter sp. isolated from the air.</title>
        <authorList>
            <person name="Won M."/>
            <person name="Lee C.-M."/>
            <person name="Woen H.-Y."/>
            <person name="Kwon S.-W."/>
        </authorList>
    </citation>
    <scope>NUCLEOTIDE SEQUENCE</scope>
    <source>
        <strain evidence="2">5420S-77</strain>
    </source>
</reference>
<dbReference type="SUPFAM" id="SSF53955">
    <property type="entry name" value="Lysozyme-like"/>
    <property type="match status" value="1"/>
</dbReference>
<dbReference type="EMBL" id="CP095061">
    <property type="protein sequence ID" value="UOQ67078.1"/>
    <property type="molecule type" value="Genomic_DNA"/>
</dbReference>
<protein>
    <submittedName>
        <fullName evidence="2">Transglycosylase domain-containing protein</fullName>
    </submittedName>
</protein>
<dbReference type="InterPro" id="IPR001264">
    <property type="entry name" value="Glyco_trans_51"/>
</dbReference>
<feature type="domain" description="Glycosyl transferase family 51" evidence="1">
    <location>
        <begin position="7"/>
        <end position="71"/>
    </location>
</feature>
<accession>A0ABY4G871</accession>
<evidence type="ECO:0000259" key="1">
    <source>
        <dbReference type="Pfam" id="PF00912"/>
    </source>
</evidence>
<evidence type="ECO:0000313" key="2">
    <source>
        <dbReference type="EMBL" id="UOQ67078.1"/>
    </source>
</evidence>
<dbReference type="InterPro" id="IPR036950">
    <property type="entry name" value="PBP_transglycosylase"/>
</dbReference>
<proteinExistence type="predicted"/>
<sequence length="82" mass="9383">MLAADGTVLHAYLNPTQKWRMKTELREITPALRKTIIEKEDRWFYWHFGVNPVALLQAAGRNTFGTGRTTGPAPSPCKWHEC</sequence>